<comment type="caution">
    <text evidence="1">The sequence shown here is derived from an EMBL/GenBank/DDBJ whole genome shotgun (WGS) entry which is preliminary data.</text>
</comment>
<dbReference type="Gene3D" id="3.40.960.10">
    <property type="entry name" value="VSR Endonuclease"/>
    <property type="match status" value="1"/>
</dbReference>
<organism evidence="1 2">
    <name type="scientific">Sinomonas terrae</name>
    <dbReference type="NCBI Taxonomy" id="2908838"/>
    <lineage>
        <taxon>Bacteria</taxon>
        <taxon>Bacillati</taxon>
        <taxon>Actinomycetota</taxon>
        <taxon>Actinomycetes</taxon>
        <taxon>Micrococcales</taxon>
        <taxon>Micrococcaceae</taxon>
        <taxon>Sinomonas</taxon>
    </lineage>
</organism>
<dbReference type="RefSeq" id="WP_241051802.1">
    <property type="nucleotide sequence ID" value="NZ_JAKZBV010000001.1"/>
</dbReference>
<dbReference type="EMBL" id="JAKZBV010000001">
    <property type="protein sequence ID" value="MCH6469255.1"/>
    <property type="molecule type" value="Genomic_DNA"/>
</dbReference>
<accession>A0ABS9TYU6</accession>
<keyword evidence="2" id="KW-1185">Reference proteome</keyword>
<evidence type="ECO:0000313" key="2">
    <source>
        <dbReference type="Proteomes" id="UP001202922"/>
    </source>
</evidence>
<reference evidence="1 2" key="1">
    <citation type="submission" date="2022-03" db="EMBL/GenBank/DDBJ databases">
        <title>Sinomonas sp. isolated from a soil.</title>
        <authorList>
            <person name="Han J."/>
            <person name="Kim D.-U."/>
        </authorList>
    </citation>
    <scope>NUCLEOTIDE SEQUENCE [LARGE SCALE GENOMIC DNA]</scope>
    <source>
        <strain evidence="1 2">5-5</strain>
    </source>
</reference>
<sequence length="90" mass="10452">MAQLELRTFAGLYRADYAWPQLRVILEFDGEGKYSLGPVDEALLAERRRQSLLMEQGWVFVRLRWADLDRPDEVRNRIEAAIAMAGRRSA</sequence>
<proteinExistence type="predicted"/>
<dbReference type="Proteomes" id="UP001202922">
    <property type="component" value="Unassembled WGS sequence"/>
</dbReference>
<protein>
    <recommendedName>
        <fullName evidence="3">DUF559 domain-containing protein</fullName>
    </recommendedName>
</protein>
<evidence type="ECO:0008006" key="3">
    <source>
        <dbReference type="Google" id="ProtNLM"/>
    </source>
</evidence>
<name>A0ABS9TYU6_9MICC</name>
<evidence type="ECO:0000313" key="1">
    <source>
        <dbReference type="EMBL" id="MCH6469255.1"/>
    </source>
</evidence>
<gene>
    <name evidence="1" type="ORF">L0M17_04505</name>
</gene>